<reference evidence="2" key="1">
    <citation type="submission" date="2022-05" db="EMBL/GenBank/DDBJ databases">
        <authorList>
            <person name="Sun X."/>
        </authorList>
    </citation>
    <scope>NUCLEOTIDE SEQUENCE</scope>
    <source>
        <strain evidence="2">Ai-910</strain>
    </source>
</reference>
<dbReference type="InterPro" id="IPR005625">
    <property type="entry name" value="PepSY-ass_TM"/>
</dbReference>
<keyword evidence="3" id="KW-1185">Reference proteome</keyword>
<keyword evidence="1" id="KW-1133">Transmembrane helix</keyword>
<feature type="transmembrane region" description="Helical" evidence="1">
    <location>
        <begin position="12"/>
        <end position="33"/>
    </location>
</feature>
<gene>
    <name evidence="2" type="ORF">M9189_06425</name>
</gene>
<proteinExistence type="predicted"/>
<evidence type="ECO:0000313" key="3">
    <source>
        <dbReference type="Proteomes" id="UP001056426"/>
    </source>
</evidence>
<sequence length="514" mass="58489">MNKNWKPYKKLHRWPGLILSFFLLYFGITGIFLNHREAFSHIDIKRKDLPGSYRYNNWNNASVKGSIRLPDDSLLVYGAIGIWKCDGEFGSFRPFNAGIPMGSDNRRVFDLHQNHLGHIYAATQFGLFAWDSNSGFWQRMPTVEGSTRFVGIESIGDTVYILSRSFLYRGISAGPATQLERIELKAPDDYRNTVSLMKTLWQTHSGEILGLPGQLFADLLGLVTIFLSLTGIIWFFFPDWIKRRKLAGKPRRKLIGVASWSLRWHNKIGELTFVFLAIMYLTGIFLRPPFLIAIANVEVPPVKYSNLDQPNPWYDKLRDLLYDNDKDQMLVSTLDGMFTLNRDDFSLEPFENQPPVSVMGITVFEPFENGAYLIGSFSGLFTWNPSNPVIINYVTGEEHYEKGGRPTGDFKVAGLITDPSGLRYMMDYDKGATPLWHDNDFPPMPEILTDNEGLSLWNVALEIHTGRFFSAILGDFYILIVPLAGLAGVVVVISGYILYRRKFKRKGVISTDVE</sequence>
<feature type="transmembrane region" description="Helical" evidence="1">
    <location>
        <begin position="476"/>
        <end position="499"/>
    </location>
</feature>
<protein>
    <submittedName>
        <fullName evidence="2">PepSY domain-containing protein</fullName>
    </submittedName>
</protein>
<name>A0A9J6ZTN0_9BACT</name>
<dbReference type="EMBL" id="CP098400">
    <property type="protein sequence ID" value="URW80985.1"/>
    <property type="molecule type" value="Genomic_DNA"/>
</dbReference>
<dbReference type="AlphaFoldDB" id="A0A9J6ZTN0"/>
<feature type="transmembrane region" description="Helical" evidence="1">
    <location>
        <begin position="215"/>
        <end position="237"/>
    </location>
</feature>
<keyword evidence="1" id="KW-0812">Transmembrane</keyword>
<dbReference type="KEGG" id="alkq:M9189_06425"/>
<dbReference type="Proteomes" id="UP001056426">
    <property type="component" value="Chromosome"/>
</dbReference>
<organism evidence="2 3">
    <name type="scientific">Xiashengella succiniciproducens</name>
    <dbReference type="NCBI Taxonomy" id="2949635"/>
    <lineage>
        <taxon>Bacteria</taxon>
        <taxon>Pseudomonadati</taxon>
        <taxon>Bacteroidota</taxon>
        <taxon>Bacteroidia</taxon>
        <taxon>Marinilabiliales</taxon>
        <taxon>Marinilabiliaceae</taxon>
        <taxon>Xiashengella</taxon>
    </lineage>
</organism>
<feature type="transmembrane region" description="Helical" evidence="1">
    <location>
        <begin position="268"/>
        <end position="286"/>
    </location>
</feature>
<evidence type="ECO:0000313" key="2">
    <source>
        <dbReference type="EMBL" id="URW80985.1"/>
    </source>
</evidence>
<keyword evidence="1" id="KW-0472">Membrane</keyword>
<reference evidence="2" key="2">
    <citation type="submission" date="2022-06" db="EMBL/GenBank/DDBJ databases">
        <title>Xiashengella guii gen. nov. sp. nov., a bacterium isolated form anaerobic digestion tank.</title>
        <authorList>
            <person name="Huang H."/>
        </authorList>
    </citation>
    <scope>NUCLEOTIDE SEQUENCE</scope>
    <source>
        <strain evidence="2">Ai-910</strain>
    </source>
</reference>
<accession>A0A9J6ZTN0</accession>
<dbReference type="Pfam" id="PF03929">
    <property type="entry name" value="PepSY_TM"/>
    <property type="match status" value="2"/>
</dbReference>
<dbReference type="RefSeq" id="WP_250725503.1">
    <property type="nucleotide sequence ID" value="NZ_CP098400.1"/>
</dbReference>
<evidence type="ECO:0000256" key="1">
    <source>
        <dbReference type="SAM" id="Phobius"/>
    </source>
</evidence>